<comment type="caution">
    <text evidence="6">The sequence shown here is derived from an EMBL/GenBank/DDBJ whole genome shotgun (WGS) entry which is preliminary data.</text>
</comment>
<dbReference type="InterPro" id="IPR050808">
    <property type="entry name" value="Phage_Integrase"/>
</dbReference>
<evidence type="ECO:0000259" key="5">
    <source>
        <dbReference type="PROSITE" id="PS51898"/>
    </source>
</evidence>
<keyword evidence="2" id="KW-0229">DNA integration</keyword>
<feature type="domain" description="Tyr recombinase" evidence="5">
    <location>
        <begin position="172"/>
        <end position="374"/>
    </location>
</feature>
<evidence type="ECO:0000313" key="6">
    <source>
        <dbReference type="EMBL" id="HJE15165.1"/>
    </source>
</evidence>
<dbReference type="InterPro" id="IPR011010">
    <property type="entry name" value="DNA_brk_join_enz"/>
</dbReference>
<dbReference type="InterPro" id="IPR004107">
    <property type="entry name" value="Integrase_SAM-like_N"/>
</dbReference>
<dbReference type="InterPro" id="IPR028259">
    <property type="entry name" value="AP2-like_int_N"/>
</dbReference>
<proteinExistence type="inferred from homology"/>
<dbReference type="InterPro" id="IPR002104">
    <property type="entry name" value="Integrase_catalytic"/>
</dbReference>
<dbReference type="Proteomes" id="UP000774947">
    <property type="component" value="Unassembled WGS sequence"/>
</dbReference>
<accession>A0A921DUQ3</accession>
<sequence length="382" mass="44157">MASFKQYKLQDGTKLWKLQIYGGIDPQTGKPKRIKRAGFKTKKEASLVASRLELELEKGTPQKENNILFSAVYKEWYQAYINTVGESTWNRTAGMFDNHILPALGKYRIRTITVDQVQKAVNKWFKVATRNYKRWYNYVVNVFEFALKRGYIDRNIAKLVTLPKKHASAGDAPENFWDKDQLETFFSYLDPNKETEKYTLFRVLAFCGVRRGECLALTWNDINFTDCTMRINKTLTQGKGGKQIVQSPKTKHSRRTIDLDPTTVNYLKHWKAVQKRKYFMLGYNTLQPKQLIFANNKNGHKSLNTPAKWLKPIIADHNLKPITIHGFRHSHASLLFSAGASIKEVQLRLGHADVSTTLNIYTHVTKKQNKEAVQKLVNYADF</sequence>
<dbReference type="EMBL" id="DYXY01000095">
    <property type="protein sequence ID" value="HJE15165.1"/>
    <property type="molecule type" value="Genomic_DNA"/>
</dbReference>
<dbReference type="AlphaFoldDB" id="A0A921DUQ3"/>
<evidence type="ECO:0000256" key="4">
    <source>
        <dbReference type="ARBA" id="ARBA00023172"/>
    </source>
</evidence>
<reference evidence="6" key="2">
    <citation type="submission" date="2021-09" db="EMBL/GenBank/DDBJ databases">
        <authorList>
            <person name="Gilroy R."/>
        </authorList>
    </citation>
    <scope>NUCLEOTIDE SEQUENCE</scope>
    <source>
        <strain evidence="6">CHK173-2119</strain>
    </source>
</reference>
<dbReference type="InterPro" id="IPR010998">
    <property type="entry name" value="Integrase_recombinase_N"/>
</dbReference>
<name>A0A921DUQ3_9LACO</name>
<dbReference type="GO" id="GO:0003677">
    <property type="term" value="F:DNA binding"/>
    <property type="evidence" value="ECO:0007669"/>
    <property type="project" value="UniProtKB-KW"/>
</dbReference>
<comment type="similarity">
    <text evidence="1">Belongs to the 'phage' integrase family.</text>
</comment>
<dbReference type="PROSITE" id="PS51898">
    <property type="entry name" value="TYR_RECOMBINASE"/>
    <property type="match status" value="1"/>
</dbReference>
<protein>
    <submittedName>
        <fullName evidence="6">Site-specific integrase</fullName>
    </submittedName>
</protein>
<dbReference type="Gene3D" id="1.10.150.130">
    <property type="match status" value="1"/>
</dbReference>
<dbReference type="Pfam" id="PF14657">
    <property type="entry name" value="Arm-DNA-bind_4"/>
    <property type="match status" value="1"/>
</dbReference>
<dbReference type="Gene3D" id="1.10.443.10">
    <property type="entry name" value="Intergrase catalytic core"/>
    <property type="match status" value="1"/>
</dbReference>
<dbReference type="Pfam" id="PF14659">
    <property type="entry name" value="Phage_int_SAM_3"/>
    <property type="match status" value="1"/>
</dbReference>
<evidence type="ECO:0000256" key="3">
    <source>
        <dbReference type="ARBA" id="ARBA00023125"/>
    </source>
</evidence>
<dbReference type="PANTHER" id="PTHR30629">
    <property type="entry name" value="PROPHAGE INTEGRASE"/>
    <property type="match status" value="1"/>
</dbReference>
<dbReference type="PANTHER" id="PTHR30629:SF2">
    <property type="entry name" value="PROPHAGE INTEGRASE INTS-RELATED"/>
    <property type="match status" value="1"/>
</dbReference>
<evidence type="ECO:0000256" key="1">
    <source>
        <dbReference type="ARBA" id="ARBA00008857"/>
    </source>
</evidence>
<keyword evidence="3" id="KW-0238">DNA-binding</keyword>
<dbReference type="Pfam" id="PF00589">
    <property type="entry name" value="Phage_integrase"/>
    <property type="match status" value="1"/>
</dbReference>
<organism evidence="6 7">
    <name type="scientific">Lapidilactobacillus dextrinicus</name>
    <dbReference type="NCBI Taxonomy" id="51664"/>
    <lineage>
        <taxon>Bacteria</taxon>
        <taxon>Bacillati</taxon>
        <taxon>Bacillota</taxon>
        <taxon>Bacilli</taxon>
        <taxon>Lactobacillales</taxon>
        <taxon>Lactobacillaceae</taxon>
        <taxon>Lapidilactobacillus</taxon>
    </lineage>
</organism>
<dbReference type="InterPro" id="IPR013762">
    <property type="entry name" value="Integrase-like_cat_sf"/>
</dbReference>
<reference evidence="6" key="1">
    <citation type="journal article" date="2021" name="PeerJ">
        <title>Extensive microbial diversity within the chicken gut microbiome revealed by metagenomics and culture.</title>
        <authorList>
            <person name="Gilroy R."/>
            <person name="Ravi A."/>
            <person name="Getino M."/>
            <person name="Pursley I."/>
            <person name="Horton D.L."/>
            <person name="Alikhan N.F."/>
            <person name="Baker D."/>
            <person name="Gharbi K."/>
            <person name="Hall N."/>
            <person name="Watson M."/>
            <person name="Adriaenssens E.M."/>
            <person name="Foster-Nyarko E."/>
            <person name="Jarju S."/>
            <person name="Secka A."/>
            <person name="Antonio M."/>
            <person name="Oren A."/>
            <person name="Chaudhuri R.R."/>
            <person name="La Ragione R."/>
            <person name="Hildebrand F."/>
            <person name="Pallen M.J."/>
        </authorList>
    </citation>
    <scope>NUCLEOTIDE SEQUENCE</scope>
    <source>
        <strain evidence="6">CHK173-2119</strain>
    </source>
</reference>
<dbReference type="GO" id="GO:0015074">
    <property type="term" value="P:DNA integration"/>
    <property type="evidence" value="ECO:0007669"/>
    <property type="project" value="UniProtKB-KW"/>
</dbReference>
<dbReference type="CDD" id="cd01189">
    <property type="entry name" value="INT_ICEBs1_C_like"/>
    <property type="match status" value="1"/>
</dbReference>
<evidence type="ECO:0000256" key="2">
    <source>
        <dbReference type="ARBA" id="ARBA00022908"/>
    </source>
</evidence>
<dbReference type="GO" id="GO:0006310">
    <property type="term" value="P:DNA recombination"/>
    <property type="evidence" value="ECO:0007669"/>
    <property type="project" value="UniProtKB-KW"/>
</dbReference>
<gene>
    <name evidence="6" type="ORF">K8W17_03720</name>
</gene>
<evidence type="ECO:0000313" key="7">
    <source>
        <dbReference type="Proteomes" id="UP000774947"/>
    </source>
</evidence>
<keyword evidence="4" id="KW-0233">DNA recombination</keyword>
<dbReference type="SUPFAM" id="SSF56349">
    <property type="entry name" value="DNA breaking-rejoining enzymes"/>
    <property type="match status" value="1"/>
</dbReference>